<keyword evidence="6" id="KW-1185">Reference proteome</keyword>
<dbReference type="AlphaFoldDB" id="A0A5B0Q5B3"/>
<evidence type="ECO:0000313" key="6">
    <source>
        <dbReference type="Proteomes" id="UP000324748"/>
    </source>
</evidence>
<accession>A0A5B0Q5B3</accession>
<dbReference type="Proteomes" id="UP000325313">
    <property type="component" value="Unassembled WGS sequence"/>
</dbReference>
<comment type="caution">
    <text evidence="4">The sequence shown here is derived from an EMBL/GenBank/DDBJ whole genome shotgun (WGS) entry which is preliminary data.</text>
</comment>
<dbReference type="GO" id="GO:0005739">
    <property type="term" value="C:mitochondrion"/>
    <property type="evidence" value="ECO:0007669"/>
    <property type="project" value="TreeGrafter"/>
</dbReference>
<dbReference type="PANTHER" id="PTHR12184">
    <property type="entry name" value="UBIQUINOL-CYTOCHROME C REDUCTASE COMPLEX ASSEMBLY FACTOR 1 FAMILY MEMBER"/>
    <property type="match status" value="1"/>
</dbReference>
<dbReference type="OMA" id="WFTVTNL"/>
<dbReference type="EMBL" id="VDEP01000188">
    <property type="protein sequence ID" value="KAA1125037.1"/>
    <property type="molecule type" value="Genomic_DNA"/>
</dbReference>
<evidence type="ECO:0000256" key="1">
    <source>
        <dbReference type="ARBA" id="ARBA00006407"/>
    </source>
</evidence>
<sequence>MARFITRTASRLISSTIDHQNNTPNQIRSAFLNTQHRQLIRLNSSSSAATTQTKPSIDQTNHVVGRSGKVYSHRTVKIVGAIGRLLGYTLQKSTAVTLTSDYYDRCAARFKIEKQFWVDECGLPDSFQTWFQVTQLHMWLITVRFRSMKAPLGKYYLQEFINHSFLDTEDRIRGPQNKITKGTLIKNYMKILLHQHRGFQTVLDWAISHDPELNQSDQFLAGVIWRNLFGAAWGKGMGGVKGIFDSKEEPSVNSTTSPLQLSSSPPSTTTTSSSSTATSTEDDDPEQLHSLENDVKFPETLERLVIFIRKELVRLDQVTDKTIITGQTSTDQAGLTQFNKI</sequence>
<dbReference type="OrthoDB" id="10253878at2759"/>
<dbReference type="GO" id="GO:0034551">
    <property type="term" value="P:mitochondrial respiratory chain complex III assembly"/>
    <property type="evidence" value="ECO:0007669"/>
    <property type="project" value="TreeGrafter"/>
</dbReference>
<name>A0A5B0Q5B3_PUCGR</name>
<dbReference type="EMBL" id="VSWC01000028">
    <property type="protein sequence ID" value="KAA1108134.1"/>
    <property type="molecule type" value="Genomic_DNA"/>
</dbReference>
<reference evidence="6 7" key="1">
    <citation type="submission" date="2019-05" db="EMBL/GenBank/DDBJ databases">
        <title>Emergence of the Ug99 lineage of the wheat stem rust pathogen through somatic hybridization.</title>
        <authorList>
            <person name="Li F."/>
            <person name="Upadhyaya N.M."/>
            <person name="Sperschneider J."/>
            <person name="Matny O."/>
            <person name="Nguyen-Phuc H."/>
            <person name="Mago R."/>
            <person name="Raley C."/>
            <person name="Miller M.E."/>
            <person name="Silverstein K.A.T."/>
            <person name="Henningsen E."/>
            <person name="Hirsch C.D."/>
            <person name="Visser B."/>
            <person name="Pretorius Z.A."/>
            <person name="Steffenson B.J."/>
            <person name="Schwessinger B."/>
            <person name="Dodds P.N."/>
            <person name="Figueroa M."/>
        </authorList>
    </citation>
    <scope>NUCLEOTIDE SEQUENCE [LARGE SCALE GENOMIC DNA]</scope>
    <source>
        <strain evidence="4">21-0</strain>
        <strain evidence="5 7">Ug99</strain>
    </source>
</reference>
<evidence type="ECO:0000256" key="2">
    <source>
        <dbReference type="SAM" id="MobiDB-lite"/>
    </source>
</evidence>
<feature type="region of interest" description="Disordered" evidence="2">
    <location>
        <begin position="248"/>
        <end position="293"/>
    </location>
</feature>
<evidence type="ECO:0000313" key="7">
    <source>
        <dbReference type="Proteomes" id="UP000325313"/>
    </source>
</evidence>
<evidence type="ECO:0000259" key="3">
    <source>
        <dbReference type="Pfam" id="PF03981"/>
    </source>
</evidence>
<comment type="similarity">
    <text evidence="1">Belongs to the CBP3 family.</text>
</comment>
<organism evidence="4 6">
    <name type="scientific">Puccinia graminis f. sp. tritici</name>
    <dbReference type="NCBI Taxonomy" id="56615"/>
    <lineage>
        <taxon>Eukaryota</taxon>
        <taxon>Fungi</taxon>
        <taxon>Dikarya</taxon>
        <taxon>Basidiomycota</taxon>
        <taxon>Pucciniomycotina</taxon>
        <taxon>Pucciniomycetes</taxon>
        <taxon>Pucciniales</taxon>
        <taxon>Pucciniaceae</taxon>
        <taxon>Puccinia</taxon>
    </lineage>
</organism>
<dbReference type="InterPro" id="IPR007129">
    <property type="entry name" value="Ubiqinol_cyt_c_chaperone_CPB3"/>
</dbReference>
<feature type="domain" description="Ubiquinol-cytochrome c chaperone" evidence="3">
    <location>
        <begin position="120"/>
        <end position="232"/>
    </location>
</feature>
<proteinExistence type="inferred from homology"/>
<dbReference type="PANTHER" id="PTHR12184:SF1">
    <property type="entry name" value="UBIQUINOL-CYTOCHROME-C REDUCTASE COMPLEX ASSEMBLY FACTOR 1"/>
    <property type="match status" value="1"/>
</dbReference>
<dbReference type="InterPro" id="IPR021150">
    <property type="entry name" value="Ubiq_cyt_c_chap"/>
</dbReference>
<protein>
    <submittedName>
        <fullName evidence="4">Protein cbp3, mitochondrial</fullName>
    </submittedName>
</protein>
<evidence type="ECO:0000313" key="5">
    <source>
        <dbReference type="EMBL" id="KAA1125037.1"/>
    </source>
</evidence>
<dbReference type="Pfam" id="PF03981">
    <property type="entry name" value="Ubiq_cyt_C_chap"/>
    <property type="match status" value="1"/>
</dbReference>
<gene>
    <name evidence="4" type="primary">CBP3_2</name>
    <name evidence="5" type="synonym">CBP3_1</name>
    <name evidence="4" type="ORF">PGT21_001653</name>
    <name evidence="5" type="ORF">PGTUg99_003878</name>
</gene>
<feature type="compositionally biased region" description="Low complexity" evidence="2">
    <location>
        <begin position="254"/>
        <end position="279"/>
    </location>
</feature>
<dbReference type="Proteomes" id="UP000324748">
    <property type="component" value="Unassembled WGS sequence"/>
</dbReference>
<evidence type="ECO:0000313" key="4">
    <source>
        <dbReference type="EMBL" id="KAA1108134.1"/>
    </source>
</evidence>